<comment type="caution">
    <text evidence="2">The sequence shown here is derived from an EMBL/GenBank/DDBJ whole genome shotgun (WGS) entry which is preliminary data.</text>
</comment>
<dbReference type="EMBL" id="JACGWJ010000672">
    <property type="protein sequence ID" value="KAL0289717.1"/>
    <property type="molecule type" value="Genomic_DNA"/>
</dbReference>
<feature type="region of interest" description="Disordered" evidence="1">
    <location>
        <begin position="70"/>
        <end position="111"/>
    </location>
</feature>
<evidence type="ECO:0000256" key="1">
    <source>
        <dbReference type="SAM" id="MobiDB-lite"/>
    </source>
</evidence>
<reference evidence="2" key="1">
    <citation type="submission" date="2020-06" db="EMBL/GenBank/DDBJ databases">
        <authorList>
            <person name="Li T."/>
            <person name="Hu X."/>
            <person name="Zhang T."/>
            <person name="Song X."/>
            <person name="Zhang H."/>
            <person name="Dai N."/>
            <person name="Sheng W."/>
            <person name="Hou X."/>
            <person name="Wei L."/>
        </authorList>
    </citation>
    <scope>NUCLEOTIDE SEQUENCE</scope>
    <source>
        <strain evidence="2">G02</strain>
        <tissue evidence="2">Leaf</tissue>
    </source>
</reference>
<protein>
    <submittedName>
        <fullName evidence="2">Uncharacterized protein</fullName>
    </submittedName>
</protein>
<proteinExistence type="predicted"/>
<feature type="compositionally biased region" description="Polar residues" evidence="1">
    <location>
        <begin position="77"/>
        <end position="91"/>
    </location>
</feature>
<organism evidence="2">
    <name type="scientific">Sesamum radiatum</name>
    <name type="common">Black benniseed</name>
    <dbReference type="NCBI Taxonomy" id="300843"/>
    <lineage>
        <taxon>Eukaryota</taxon>
        <taxon>Viridiplantae</taxon>
        <taxon>Streptophyta</taxon>
        <taxon>Embryophyta</taxon>
        <taxon>Tracheophyta</taxon>
        <taxon>Spermatophyta</taxon>
        <taxon>Magnoliopsida</taxon>
        <taxon>eudicotyledons</taxon>
        <taxon>Gunneridae</taxon>
        <taxon>Pentapetalae</taxon>
        <taxon>asterids</taxon>
        <taxon>lamiids</taxon>
        <taxon>Lamiales</taxon>
        <taxon>Pedaliaceae</taxon>
        <taxon>Sesamum</taxon>
    </lineage>
</organism>
<evidence type="ECO:0000313" key="2">
    <source>
        <dbReference type="EMBL" id="KAL0289717.1"/>
    </source>
</evidence>
<name>A0AAW2J6L1_SESRA</name>
<gene>
    <name evidence="2" type="ORF">Sradi_7067100</name>
</gene>
<reference evidence="2" key="2">
    <citation type="journal article" date="2024" name="Plant">
        <title>Genomic evolution and insights into agronomic trait innovations of Sesamum species.</title>
        <authorList>
            <person name="Miao H."/>
            <person name="Wang L."/>
            <person name="Qu L."/>
            <person name="Liu H."/>
            <person name="Sun Y."/>
            <person name="Le M."/>
            <person name="Wang Q."/>
            <person name="Wei S."/>
            <person name="Zheng Y."/>
            <person name="Lin W."/>
            <person name="Duan Y."/>
            <person name="Cao H."/>
            <person name="Xiong S."/>
            <person name="Wang X."/>
            <person name="Wei L."/>
            <person name="Li C."/>
            <person name="Ma Q."/>
            <person name="Ju M."/>
            <person name="Zhao R."/>
            <person name="Li G."/>
            <person name="Mu C."/>
            <person name="Tian Q."/>
            <person name="Mei H."/>
            <person name="Zhang T."/>
            <person name="Gao T."/>
            <person name="Zhang H."/>
        </authorList>
    </citation>
    <scope>NUCLEOTIDE SEQUENCE</scope>
    <source>
        <strain evidence="2">G02</strain>
    </source>
</reference>
<accession>A0AAW2J6L1</accession>
<dbReference type="AlphaFoldDB" id="A0AAW2J6L1"/>
<sequence>MPQQIPGAVVPLLPLYQTHSQKLSYSIPSDSASDESISVEAASYRCLPSGTANSDGPLQETQNAWSTYAGNEKTKPSVPQCTLPQPINHNGLTGKAQGESPASWGRHSSNS</sequence>